<dbReference type="Proteomes" id="UP001164743">
    <property type="component" value="Chromosome 8A"/>
</dbReference>
<sequence>MPKGGGKGAGAKAAKSAHEEQVKQQKQKELEDAEAAQWADGAKESKASKKEKAEKAAAAKAERERLLKEEEEQEAKKTTAKATKPAASKPAKKAASGPSSSAVPEFSARNIALDLLDIANERTDKASLGAKAAKGVDAHPERRFKAAFEAYKESEMPALRQEFQKHPDNPFNQVTVSYDATKQDKVAALETKKKEIEERLKTN</sequence>
<dbReference type="PANTHER" id="PTHR21680:SF0">
    <property type="entry name" value="COILED-COIL DOMAIN-CONTAINING PROTEIN 124"/>
    <property type="match status" value="1"/>
</dbReference>
<keyword evidence="7" id="KW-1185">Reference proteome</keyword>
<feature type="domain" description="LSO1/LSO2" evidence="5">
    <location>
        <begin position="7"/>
        <end position="71"/>
    </location>
</feature>
<feature type="compositionally biased region" description="Basic and acidic residues" evidence="3">
    <location>
        <begin position="16"/>
        <end position="30"/>
    </location>
</feature>
<dbReference type="InterPro" id="IPR010422">
    <property type="entry name" value="Ccdc124/Oxs1"/>
</dbReference>
<feature type="domain" description="Coiled-coil" evidence="4">
    <location>
        <begin position="130"/>
        <end position="162"/>
    </location>
</feature>
<gene>
    <name evidence="6" type="ORF">PtA15_8A773</name>
</gene>
<organism evidence="6 7">
    <name type="scientific">Puccinia triticina</name>
    <dbReference type="NCBI Taxonomy" id="208348"/>
    <lineage>
        <taxon>Eukaryota</taxon>
        <taxon>Fungi</taxon>
        <taxon>Dikarya</taxon>
        <taxon>Basidiomycota</taxon>
        <taxon>Pucciniomycotina</taxon>
        <taxon>Pucciniomycetes</taxon>
        <taxon>Pucciniales</taxon>
        <taxon>Pucciniaceae</taxon>
        <taxon>Puccinia</taxon>
    </lineage>
</organism>
<comment type="similarity">
    <text evidence="1">Belongs to the CCDC124 family.</text>
</comment>
<reference evidence="6" key="1">
    <citation type="submission" date="2022-10" db="EMBL/GenBank/DDBJ databases">
        <title>Puccinia triticina Genome sequencing and assembly.</title>
        <authorList>
            <person name="Li C."/>
        </authorList>
    </citation>
    <scope>NUCLEOTIDE SEQUENCE</scope>
    <source>
        <strain evidence="6">Pt15</strain>
    </source>
</reference>
<dbReference type="PANTHER" id="PTHR21680">
    <property type="entry name" value="COILED-COIL DOMAIN-CONTAINING PROTEIN 124"/>
    <property type="match status" value="1"/>
</dbReference>
<evidence type="ECO:0000313" key="6">
    <source>
        <dbReference type="EMBL" id="WAQ87866.1"/>
    </source>
</evidence>
<proteinExistence type="inferred from homology"/>
<accession>A0ABY7CUS9</accession>
<dbReference type="GeneID" id="77813132"/>
<dbReference type="Pfam" id="PF06244">
    <property type="entry name" value="Ccdc124"/>
    <property type="match status" value="1"/>
</dbReference>
<protein>
    <recommendedName>
        <fullName evidence="8">DUF1014 domain-containing protein</fullName>
    </recommendedName>
</protein>
<evidence type="ECO:0008006" key="8">
    <source>
        <dbReference type="Google" id="ProtNLM"/>
    </source>
</evidence>
<evidence type="ECO:0000259" key="5">
    <source>
        <dbReference type="Pfam" id="PF22048"/>
    </source>
</evidence>
<evidence type="ECO:0000313" key="7">
    <source>
        <dbReference type="Proteomes" id="UP001164743"/>
    </source>
</evidence>
<dbReference type="Pfam" id="PF22048">
    <property type="entry name" value="LSO1_2-like"/>
    <property type="match status" value="1"/>
</dbReference>
<feature type="compositionally biased region" description="Basic and acidic residues" evidence="3">
    <location>
        <begin position="41"/>
        <end position="68"/>
    </location>
</feature>
<feature type="compositionally biased region" description="Low complexity" evidence="3">
    <location>
        <begin position="80"/>
        <end position="102"/>
    </location>
</feature>
<evidence type="ECO:0000256" key="1">
    <source>
        <dbReference type="ARBA" id="ARBA00008296"/>
    </source>
</evidence>
<keyword evidence="2" id="KW-0175">Coiled coil</keyword>
<dbReference type="InterPro" id="IPR054413">
    <property type="entry name" value="LSO1/2"/>
</dbReference>
<dbReference type="RefSeq" id="XP_053023421.1">
    <property type="nucleotide sequence ID" value="XM_053172237.1"/>
</dbReference>
<dbReference type="InterPro" id="IPR054414">
    <property type="entry name" value="Ccdc124/Oxs1_C"/>
</dbReference>
<dbReference type="EMBL" id="CP110428">
    <property type="protein sequence ID" value="WAQ87866.1"/>
    <property type="molecule type" value="Genomic_DNA"/>
</dbReference>
<evidence type="ECO:0000256" key="3">
    <source>
        <dbReference type="SAM" id="MobiDB-lite"/>
    </source>
</evidence>
<feature type="region of interest" description="Disordered" evidence="3">
    <location>
        <begin position="1"/>
        <end position="105"/>
    </location>
</feature>
<evidence type="ECO:0000259" key="4">
    <source>
        <dbReference type="Pfam" id="PF06244"/>
    </source>
</evidence>
<evidence type="ECO:0000256" key="2">
    <source>
        <dbReference type="ARBA" id="ARBA00023054"/>
    </source>
</evidence>
<name>A0ABY7CUS9_9BASI</name>